<sequence length="277" mass="29016">MRLVWQLLAVVAIAVIGRLSSVAVQGNAWLTLVIGLATGVLSIVVYARVVQRTEHRAPVEVAVKGAGPAMAWGTLLGIGLFGAVIAIIALQGHYTVNGLGTPAGAIGLLGFMAGAAVTEELVFRGILFRIVEERTGTWIALTLVGLLFGLVHLLNPNASLWGAIAIAIEAGGMLTAAYVATRKLWVPIGLHFGWNFAASAIFSTEVSGSNTPQGLLDATMTGPTLITGGTFGPEGSLYAIAFGMLATGAFMWLAYRRGHVIPRRRSARTNQATTLTR</sequence>
<reference evidence="3 4" key="1">
    <citation type="submission" date="2021-04" db="EMBL/GenBank/DDBJ databases">
        <title>Ruania sp. nov., isolated from sandy soil of mangrove forest.</title>
        <authorList>
            <person name="Ge X."/>
            <person name="Huang R."/>
            <person name="Liu W."/>
        </authorList>
    </citation>
    <scope>NUCLEOTIDE SEQUENCE [LARGE SCALE GENOMIC DNA]</scope>
    <source>
        <strain evidence="3 4">N2-46</strain>
    </source>
</reference>
<keyword evidence="4" id="KW-1185">Reference proteome</keyword>
<keyword evidence="1" id="KW-0812">Transmembrane</keyword>
<keyword evidence="1" id="KW-1133">Transmembrane helix</keyword>
<evidence type="ECO:0000259" key="2">
    <source>
        <dbReference type="Pfam" id="PF02517"/>
    </source>
</evidence>
<keyword evidence="1" id="KW-0472">Membrane</keyword>
<feature type="transmembrane region" description="Helical" evidence="1">
    <location>
        <begin position="135"/>
        <end position="154"/>
    </location>
</feature>
<gene>
    <name evidence="3" type="ORF">KCQ71_08060</name>
</gene>
<dbReference type="Pfam" id="PF02517">
    <property type="entry name" value="Rce1-like"/>
    <property type="match status" value="1"/>
</dbReference>
<comment type="caution">
    <text evidence="3">The sequence shown here is derived from an EMBL/GenBank/DDBJ whole genome shotgun (WGS) entry which is preliminary data.</text>
</comment>
<keyword evidence="3" id="KW-0378">Hydrolase</keyword>
<feature type="transmembrane region" description="Helical" evidence="1">
    <location>
        <begin position="102"/>
        <end position="123"/>
    </location>
</feature>
<evidence type="ECO:0000313" key="4">
    <source>
        <dbReference type="Proteomes" id="UP000826651"/>
    </source>
</evidence>
<protein>
    <submittedName>
        <fullName evidence="3">CPBP family intramembrane metalloprotease</fullName>
    </submittedName>
</protein>
<feature type="transmembrane region" description="Helical" evidence="1">
    <location>
        <begin position="160"/>
        <end position="179"/>
    </location>
</feature>
<dbReference type="PANTHER" id="PTHR39430:SF1">
    <property type="entry name" value="PROTEASE"/>
    <property type="match status" value="1"/>
</dbReference>
<feature type="domain" description="CAAX prenyl protease 2/Lysostaphin resistance protein A-like" evidence="2">
    <location>
        <begin position="106"/>
        <end position="196"/>
    </location>
</feature>
<keyword evidence="3" id="KW-0645">Protease</keyword>
<dbReference type="GO" id="GO:0008237">
    <property type="term" value="F:metallopeptidase activity"/>
    <property type="evidence" value="ECO:0007669"/>
    <property type="project" value="UniProtKB-KW"/>
</dbReference>
<feature type="transmembrane region" description="Helical" evidence="1">
    <location>
        <begin position="69"/>
        <end position="90"/>
    </location>
</feature>
<dbReference type="Proteomes" id="UP000826651">
    <property type="component" value="Unassembled WGS sequence"/>
</dbReference>
<dbReference type="RefSeq" id="WP_223404679.1">
    <property type="nucleotide sequence ID" value="NZ_JAGSHT010000008.1"/>
</dbReference>
<dbReference type="EMBL" id="JAGSHT010000008">
    <property type="protein sequence ID" value="MBZ2196105.1"/>
    <property type="molecule type" value="Genomic_DNA"/>
</dbReference>
<accession>A0ABS7S8N2</accession>
<feature type="transmembrane region" description="Helical" evidence="1">
    <location>
        <begin position="237"/>
        <end position="255"/>
    </location>
</feature>
<name>A0ABS7S8N2_9MICO</name>
<feature type="transmembrane region" description="Helical" evidence="1">
    <location>
        <begin position="29"/>
        <end position="49"/>
    </location>
</feature>
<organism evidence="3 4">
    <name type="scientific">Occultella gossypii</name>
    <dbReference type="NCBI Taxonomy" id="2800820"/>
    <lineage>
        <taxon>Bacteria</taxon>
        <taxon>Bacillati</taxon>
        <taxon>Actinomycetota</taxon>
        <taxon>Actinomycetes</taxon>
        <taxon>Micrococcales</taxon>
        <taxon>Ruaniaceae</taxon>
        <taxon>Occultella</taxon>
    </lineage>
</organism>
<evidence type="ECO:0000313" key="3">
    <source>
        <dbReference type="EMBL" id="MBZ2196105.1"/>
    </source>
</evidence>
<feature type="transmembrane region" description="Helical" evidence="1">
    <location>
        <begin position="184"/>
        <end position="202"/>
    </location>
</feature>
<dbReference type="InterPro" id="IPR003675">
    <property type="entry name" value="Rce1/LyrA-like_dom"/>
</dbReference>
<evidence type="ECO:0000256" key="1">
    <source>
        <dbReference type="SAM" id="Phobius"/>
    </source>
</evidence>
<keyword evidence="3" id="KW-0482">Metalloprotease</keyword>
<proteinExistence type="predicted"/>
<dbReference type="PANTHER" id="PTHR39430">
    <property type="entry name" value="MEMBRANE-ASSOCIATED PROTEASE-RELATED"/>
    <property type="match status" value="1"/>
</dbReference>